<keyword evidence="6 13" id="KW-0812">Transmembrane</keyword>
<evidence type="ECO:0000313" key="16">
    <source>
        <dbReference type="Proteomes" id="UP000445696"/>
    </source>
</evidence>
<evidence type="ECO:0000256" key="10">
    <source>
        <dbReference type="ARBA" id="ARBA00023065"/>
    </source>
</evidence>
<protein>
    <recommendedName>
        <fullName evidence="12">High-affinity zinc uptake system membrane protein ZnuB</fullName>
    </recommendedName>
</protein>
<evidence type="ECO:0000256" key="3">
    <source>
        <dbReference type="ARBA" id="ARBA00008034"/>
    </source>
</evidence>
<evidence type="ECO:0000256" key="4">
    <source>
        <dbReference type="ARBA" id="ARBA00022448"/>
    </source>
</evidence>
<gene>
    <name evidence="15" type="ORF">GQF03_17555</name>
</gene>
<feature type="transmembrane region" description="Helical" evidence="14">
    <location>
        <begin position="6"/>
        <end position="29"/>
    </location>
</feature>
<dbReference type="InterPro" id="IPR001626">
    <property type="entry name" value="ABC_TroCD"/>
</dbReference>
<evidence type="ECO:0000256" key="1">
    <source>
        <dbReference type="ARBA" id="ARBA00002313"/>
    </source>
</evidence>
<evidence type="ECO:0000256" key="7">
    <source>
        <dbReference type="ARBA" id="ARBA00022833"/>
    </source>
</evidence>
<dbReference type="GO" id="GO:0055085">
    <property type="term" value="P:transmembrane transport"/>
    <property type="evidence" value="ECO:0007669"/>
    <property type="project" value="InterPro"/>
</dbReference>
<dbReference type="PANTHER" id="PTHR30477:SF23">
    <property type="entry name" value="HIGH-AFFINITY ZINC UPTAKE SYSTEM MEMBRANE PROTEIN ZNUB"/>
    <property type="match status" value="1"/>
</dbReference>
<sequence>MVDDFILRALAAGIGVALIAGPLGCFVVWRRMAYFGDSLAHSALLGIALGLLYGININLGTVIVCTLFALLLVWLQQRRVLATDTLLGILAHAALSIGMVAISFLDNVSFDLYSYLFGDILTVRQIDLYWIYGGGLVVIGLLVFNWSSLTLMTIHEDLARAEGVNTVWANILLMLLMTIVVAVSIRIVGILLITSMLIIPAATARQLVSSPESMAIWAGVFGIIAVIVGISGSVELDTPSGPSIVTAAAVMFALLSVAAAVVRRRA</sequence>
<comment type="caution">
    <text evidence="15">The sequence shown here is derived from an EMBL/GenBank/DDBJ whole genome shotgun (WGS) entry which is preliminary data.</text>
</comment>
<dbReference type="SUPFAM" id="SSF81345">
    <property type="entry name" value="ABC transporter involved in vitamin B12 uptake, BtuC"/>
    <property type="match status" value="1"/>
</dbReference>
<reference evidence="15 16" key="1">
    <citation type="journal article" date="2014" name="Int. J. Syst. Evol. Microbiol.">
        <title>Sneathiella chungangensis sp. nov., isolated from a marine sand, and emended description of the genus Sneathiella.</title>
        <authorList>
            <person name="Siamphan C."/>
            <person name="Kim H."/>
            <person name="Lee J.S."/>
            <person name="Kim W."/>
        </authorList>
    </citation>
    <scope>NUCLEOTIDE SEQUENCE [LARGE SCALE GENOMIC DNA]</scope>
    <source>
        <strain evidence="15 16">KCTC 32476</strain>
    </source>
</reference>
<organism evidence="15 16">
    <name type="scientific">Sneathiella chungangensis</name>
    <dbReference type="NCBI Taxonomy" id="1418234"/>
    <lineage>
        <taxon>Bacteria</taxon>
        <taxon>Pseudomonadati</taxon>
        <taxon>Pseudomonadota</taxon>
        <taxon>Alphaproteobacteria</taxon>
        <taxon>Sneathiellales</taxon>
        <taxon>Sneathiellaceae</taxon>
        <taxon>Sneathiella</taxon>
    </lineage>
</organism>
<evidence type="ECO:0000256" key="8">
    <source>
        <dbReference type="ARBA" id="ARBA00022906"/>
    </source>
</evidence>
<keyword evidence="11 14" id="KW-0472">Membrane</keyword>
<feature type="transmembrane region" description="Helical" evidence="14">
    <location>
        <begin position="244"/>
        <end position="262"/>
    </location>
</feature>
<dbReference type="GO" id="GO:0006829">
    <property type="term" value="P:zinc ion transport"/>
    <property type="evidence" value="ECO:0007669"/>
    <property type="project" value="UniProtKB-KW"/>
</dbReference>
<evidence type="ECO:0000256" key="12">
    <source>
        <dbReference type="ARBA" id="ARBA00040080"/>
    </source>
</evidence>
<evidence type="ECO:0000256" key="14">
    <source>
        <dbReference type="SAM" id="Phobius"/>
    </source>
</evidence>
<evidence type="ECO:0000256" key="13">
    <source>
        <dbReference type="RuleBase" id="RU003943"/>
    </source>
</evidence>
<dbReference type="GO" id="GO:0043190">
    <property type="term" value="C:ATP-binding cassette (ABC) transporter complex"/>
    <property type="evidence" value="ECO:0007669"/>
    <property type="project" value="InterPro"/>
</dbReference>
<dbReference type="RefSeq" id="WP_161340601.1">
    <property type="nucleotide sequence ID" value="NZ_JBHSDG010000003.1"/>
</dbReference>
<accession>A0A845MQL1</accession>
<comment type="subcellular location">
    <subcellularLocation>
        <location evidence="2 13">Cell membrane</location>
        <topology evidence="2 13">Multi-pass membrane protein</topology>
    </subcellularLocation>
</comment>
<keyword evidence="8" id="KW-0864">Zinc transport</keyword>
<comment type="function">
    <text evidence="1">Involved in the high-affinity zinc uptake transport system.</text>
</comment>
<dbReference type="AlphaFoldDB" id="A0A845MQL1"/>
<dbReference type="EMBL" id="WTVA01000015">
    <property type="protein sequence ID" value="MZR24144.1"/>
    <property type="molecule type" value="Genomic_DNA"/>
</dbReference>
<name>A0A845MQL1_9PROT</name>
<keyword evidence="9 14" id="KW-1133">Transmembrane helix</keyword>
<feature type="transmembrane region" description="Helical" evidence="14">
    <location>
        <begin position="214"/>
        <end position="232"/>
    </location>
</feature>
<evidence type="ECO:0000256" key="2">
    <source>
        <dbReference type="ARBA" id="ARBA00004651"/>
    </source>
</evidence>
<dbReference type="PANTHER" id="PTHR30477">
    <property type="entry name" value="ABC-TRANSPORTER METAL-BINDING PROTEIN"/>
    <property type="match status" value="1"/>
</dbReference>
<dbReference type="Proteomes" id="UP000445696">
    <property type="component" value="Unassembled WGS sequence"/>
</dbReference>
<dbReference type="InterPro" id="IPR037294">
    <property type="entry name" value="ABC_BtuC-like"/>
</dbReference>
<dbReference type="Pfam" id="PF00950">
    <property type="entry name" value="ABC-3"/>
    <property type="match status" value="1"/>
</dbReference>
<dbReference type="CDD" id="cd06550">
    <property type="entry name" value="TM_ABC_iron-siderophores_like"/>
    <property type="match status" value="1"/>
</dbReference>
<evidence type="ECO:0000313" key="15">
    <source>
        <dbReference type="EMBL" id="MZR24144.1"/>
    </source>
</evidence>
<feature type="transmembrane region" description="Helical" evidence="14">
    <location>
        <begin position="86"/>
        <end position="105"/>
    </location>
</feature>
<feature type="transmembrane region" description="Helical" evidence="14">
    <location>
        <begin position="41"/>
        <end position="74"/>
    </location>
</feature>
<keyword evidence="10" id="KW-0406">Ion transport</keyword>
<proteinExistence type="inferred from homology"/>
<dbReference type="GO" id="GO:0010043">
    <property type="term" value="P:response to zinc ion"/>
    <property type="evidence" value="ECO:0007669"/>
    <property type="project" value="TreeGrafter"/>
</dbReference>
<dbReference type="OrthoDB" id="9783937at2"/>
<evidence type="ECO:0000256" key="9">
    <source>
        <dbReference type="ARBA" id="ARBA00022989"/>
    </source>
</evidence>
<feature type="transmembrane region" description="Helical" evidence="14">
    <location>
        <begin position="126"/>
        <end position="147"/>
    </location>
</feature>
<keyword evidence="5" id="KW-1003">Cell membrane</keyword>
<keyword evidence="4 13" id="KW-0813">Transport</keyword>
<keyword evidence="16" id="KW-1185">Reference proteome</keyword>
<feature type="transmembrane region" description="Helical" evidence="14">
    <location>
        <begin position="167"/>
        <end position="193"/>
    </location>
</feature>
<evidence type="ECO:0000256" key="11">
    <source>
        <dbReference type="ARBA" id="ARBA00023136"/>
    </source>
</evidence>
<dbReference type="Gene3D" id="1.10.3470.10">
    <property type="entry name" value="ABC transporter involved in vitamin B12 uptake, BtuC"/>
    <property type="match status" value="1"/>
</dbReference>
<evidence type="ECO:0000256" key="6">
    <source>
        <dbReference type="ARBA" id="ARBA00022692"/>
    </source>
</evidence>
<keyword evidence="7" id="KW-0862">Zinc</keyword>
<comment type="similarity">
    <text evidence="3 13">Belongs to the ABC-3 integral membrane protein family.</text>
</comment>
<evidence type="ECO:0000256" key="5">
    <source>
        <dbReference type="ARBA" id="ARBA00022475"/>
    </source>
</evidence>